<keyword evidence="1" id="KW-1133">Transmembrane helix</keyword>
<reference evidence="2 3" key="1">
    <citation type="submission" date="2012-09" db="EMBL/GenBank/DDBJ databases">
        <title>Draft Genome Sequences of 6 Strains from Genus Thauera.</title>
        <authorList>
            <person name="Liu B."/>
            <person name="Shapleigh J.P."/>
            <person name="Frostegard A.H."/>
        </authorList>
    </citation>
    <scope>NUCLEOTIDE SEQUENCE [LARGE SCALE GENOMIC DNA]</scope>
    <source>
        <strain evidence="3">47Lol / DSM 12138</strain>
    </source>
</reference>
<dbReference type="GO" id="GO:0005886">
    <property type="term" value="C:plasma membrane"/>
    <property type="evidence" value="ECO:0007669"/>
    <property type="project" value="TreeGrafter"/>
</dbReference>
<evidence type="ECO:0000313" key="2">
    <source>
        <dbReference type="EMBL" id="ENO89457.1"/>
    </source>
</evidence>
<name>N6Z4F9_THAL4</name>
<sequence length="327" mass="33771">MRRGMPCRALPRETMDLLTQIILEAGRSAVELSLFVLLPIMVVMLSLMRILEARGVLDWLVARLAPLLRPAGLTGLGVFAAVQINLVSFAAPVATLAMMESRGASERHLAATLAMVMAMAQANVTFPMAAMGLSFGPALLLSLAGGIAAAAVTYHGFGRRLSAVEARLDETLHHRVADDAKGVLDVINRAGAEAFKISIGAIPMLVLALVAVMALRTSGAIDALTGALLPALDLLDIEPALILLTLTKYIAGGTAMMGVMDEMLKSGAASVATLNSSAGFLIHPLDVAGVAILISAGPRVARVWKPAAAGAAIGIALRTAGHALLPA</sequence>
<evidence type="ECO:0000313" key="3">
    <source>
        <dbReference type="Proteomes" id="UP000013232"/>
    </source>
</evidence>
<protein>
    <recommendedName>
        <fullName evidence="4">Nucleoside recognition family protein</fullName>
    </recommendedName>
</protein>
<organism evidence="2 3">
    <name type="scientific">Thauera linaloolentis (strain DSM 12138 / JCM 21573 / CCUG 41526 / CIP 105981 / IAM 15112 / NBRC 102519 / 47Lol)</name>
    <dbReference type="NCBI Taxonomy" id="1123367"/>
    <lineage>
        <taxon>Bacteria</taxon>
        <taxon>Pseudomonadati</taxon>
        <taxon>Pseudomonadota</taxon>
        <taxon>Betaproteobacteria</taxon>
        <taxon>Rhodocyclales</taxon>
        <taxon>Zoogloeaceae</taxon>
        <taxon>Thauera</taxon>
    </lineage>
</organism>
<dbReference type="eggNOG" id="COG0370">
    <property type="taxonomic scope" value="Bacteria"/>
</dbReference>
<dbReference type="PANTHER" id="PTHR35793">
    <property type="entry name" value="INNER MEMBRANE PROTEIN YJIG"/>
    <property type="match status" value="1"/>
</dbReference>
<dbReference type="AlphaFoldDB" id="N6Z4F9"/>
<feature type="transmembrane region" description="Helical" evidence="1">
    <location>
        <begin position="32"/>
        <end position="51"/>
    </location>
</feature>
<proteinExistence type="predicted"/>
<dbReference type="STRING" id="1123367.GCA_000621305_03019"/>
<evidence type="ECO:0000256" key="1">
    <source>
        <dbReference type="SAM" id="Phobius"/>
    </source>
</evidence>
<keyword evidence="1" id="KW-0812">Transmembrane</keyword>
<feature type="transmembrane region" description="Helical" evidence="1">
    <location>
        <begin position="135"/>
        <end position="157"/>
    </location>
</feature>
<feature type="transmembrane region" description="Helical" evidence="1">
    <location>
        <begin position="109"/>
        <end position="129"/>
    </location>
</feature>
<accession>N6Z4F9</accession>
<gene>
    <name evidence="2" type="ORF">C666_06040</name>
</gene>
<dbReference type="Proteomes" id="UP000013232">
    <property type="component" value="Unassembled WGS sequence"/>
</dbReference>
<feature type="transmembrane region" description="Helical" evidence="1">
    <location>
        <begin position="197"/>
        <end position="221"/>
    </location>
</feature>
<keyword evidence="3" id="KW-1185">Reference proteome</keyword>
<dbReference type="EMBL" id="AMXE01000014">
    <property type="protein sequence ID" value="ENO89457.1"/>
    <property type="molecule type" value="Genomic_DNA"/>
</dbReference>
<feature type="transmembrane region" description="Helical" evidence="1">
    <location>
        <begin position="71"/>
        <end position="97"/>
    </location>
</feature>
<dbReference type="PANTHER" id="PTHR35793:SF2">
    <property type="entry name" value="INNER MEMBRANE PROTEIN YJIG"/>
    <property type="match status" value="1"/>
</dbReference>
<keyword evidence="1" id="KW-0472">Membrane</keyword>
<evidence type="ECO:0008006" key="4">
    <source>
        <dbReference type="Google" id="ProtNLM"/>
    </source>
</evidence>
<feature type="transmembrane region" description="Helical" evidence="1">
    <location>
        <begin position="241"/>
        <end position="260"/>
    </location>
</feature>
<comment type="caution">
    <text evidence="2">The sequence shown here is derived from an EMBL/GenBank/DDBJ whole genome shotgun (WGS) entry which is preliminary data.</text>
</comment>
<dbReference type="InterPro" id="IPR052549">
    <property type="entry name" value="SpmB"/>
</dbReference>